<evidence type="ECO:0000259" key="13">
    <source>
        <dbReference type="Pfam" id="PF16916"/>
    </source>
</evidence>
<keyword evidence="4 10" id="KW-0812">Transmembrane</keyword>
<feature type="transmembrane region" description="Helical" evidence="10">
    <location>
        <begin position="184"/>
        <end position="205"/>
    </location>
</feature>
<reference evidence="14" key="1">
    <citation type="submission" date="2024-02" db="EMBL/GenBank/DDBJ databases">
        <authorList>
            <consortium name="ELIXIR-Norway"/>
            <consortium name="Elixir Norway"/>
        </authorList>
    </citation>
    <scope>NUCLEOTIDE SEQUENCE</scope>
</reference>
<keyword evidence="5" id="KW-0862">Zinc</keyword>
<feature type="transmembrane region" description="Helical" evidence="10">
    <location>
        <begin position="120"/>
        <end position="138"/>
    </location>
</feature>
<dbReference type="InterPro" id="IPR036837">
    <property type="entry name" value="Cation_efflux_CTD_sf"/>
</dbReference>
<evidence type="ECO:0000259" key="12">
    <source>
        <dbReference type="Pfam" id="PF01545"/>
    </source>
</evidence>
<keyword evidence="3" id="KW-0813">Transport</keyword>
<sequence>MYNFIFLILYLSTIDGKITFVESRGSVFNHLKFKIQNYAHFDNNDVLIKDPARMKCANSRCGLERPATVAADATHRALASQKLVKAVVFCLIFMGLEVAGGILSNSLAILTDAAHLLSDIAGFAISLFAIWVASWEATPNQSFGFYRLESLGALVSIQLIWLLTGILVYEAILRLFNPLGSVNGLLMFVCAAVGLFVNLAMAFLLGHDGHGHAHGHDHSNKHGHRNNHNHHEEHGHDIREHCNNGHCHGDGECTHIEDHSHEAGEHTPETHSHDLAVPFLKPNTATKTQNLSGPCMNDSGHRQDNNINVQGAYLHVLGDLVQSVGVMIAGALIWYNPEWQILDLVCTLLFSVLVLGTTIQMLRNILEVLMESTPREIDAPALESRFLEFPGVVAVHELHIWAITVGKALLACHIRVEPHVDTDEILQTVTDSCERVHKISHVTIQIERDF</sequence>
<evidence type="ECO:0000256" key="6">
    <source>
        <dbReference type="ARBA" id="ARBA00022989"/>
    </source>
</evidence>
<comment type="subcellular location">
    <subcellularLocation>
        <location evidence="1">Membrane</location>
        <topology evidence="1">Multi-pass membrane protein</topology>
    </subcellularLocation>
</comment>
<dbReference type="PANTHER" id="PTHR11562:SF17">
    <property type="entry name" value="RE54080P-RELATED"/>
    <property type="match status" value="1"/>
</dbReference>
<feature type="domain" description="Cation efflux protein cytoplasmic" evidence="13">
    <location>
        <begin position="375"/>
        <end position="448"/>
    </location>
</feature>
<organism evidence="14 15">
    <name type="scientific">Sphagnum troendelagicum</name>
    <dbReference type="NCBI Taxonomy" id="128251"/>
    <lineage>
        <taxon>Eukaryota</taxon>
        <taxon>Viridiplantae</taxon>
        <taxon>Streptophyta</taxon>
        <taxon>Embryophyta</taxon>
        <taxon>Bryophyta</taxon>
        <taxon>Sphagnophytina</taxon>
        <taxon>Sphagnopsida</taxon>
        <taxon>Sphagnales</taxon>
        <taxon>Sphagnaceae</taxon>
        <taxon>Sphagnum</taxon>
    </lineage>
</organism>
<dbReference type="Gene3D" id="1.20.1510.10">
    <property type="entry name" value="Cation efflux protein transmembrane domain"/>
    <property type="match status" value="2"/>
</dbReference>
<evidence type="ECO:0000313" key="15">
    <source>
        <dbReference type="Proteomes" id="UP001497512"/>
    </source>
</evidence>
<feature type="transmembrane region" description="Helical" evidence="10">
    <location>
        <begin position="312"/>
        <end position="335"/>
    </location>
</feature>
<dbReference type="SUPFAM" id="SSF161111">
    <property type="entry name" value="Cation efflux protein transmembrane domain-like"/>
    <property type="match status" value="1"/>
</dbReference>
<evidence type="ECO:0000256" key="1">
    <source>
        <dbReference type="ARBA" id="ARBA00004141"/>
    </source>
</evidence>
<keyword evidence="7" id="KW-0406">Ion transport</keyword>
<feature type="region of interest" description="Disordered" evidence="9">
    <location>
        <begin position="213"/>
        <end position="237"/>
    </location>
</feature>
<dbReference type="Pfam" id="PF16916">
    <property type="entry name" value="ZT_dimer"/>
    <property type="match status" value="1"/>
</dbReference>
<feature type="domain" description="Cation efflux protein transmembrane" evidence="12">
    <location>
        <begin position="86"/>
        <end position="370"/>
    </location>
</feature>
<proteinExistence type="inferred from homology"/>
<feature type="transmembrane region" description="Helical" evidence="10">
    <location>
        <begin position="341"/>
        <end position="362"/>
    </location>
</feature>
<evidence type="ECO:0000256" key="8">
    <source>
        <dbReference type="ARBA" id="ARBA00023136"/>
    </source>
</evidence>
<dbReference type="InterPro" id="IPR027470">
    <property type="entry name" value="Cation_efflux_CTD"/>
</dbReference>
<feature type="signal peptide" evidence="11">
    <location>
        <begin position="1"/>
        <end position="16"/>
    </location>
</feature>
<keyword evidence="11" id="KW-0732">Signal</keyword>
<dbReference type="PANTHER" id="PTHR11562">
    <property type="entry name" value="CATION EFFLUX PROTEIN/ ZINC TRANSPORTER"/>
    <property type="match status" value="1"/>
</dbReference>
<keyword evidence="15" id="KW-1185">Reference proteome</keyword>
<evidence type="ECO:0000256" key="9">
    <source>
        <dbReference type="SAM" id="MobiDB-lite"/>
    </source>
</evidence>
<feature type="transmembrane region" description="Helical" evidence="10">
    <location>
        <begin position="150"/>
        <end position="172"/>
    </location>
</feature>
<dbReference type="EMBL" id="OZ019903">
    <property type="protein sequence ID" value="CAK9197361.1"/>
    <property type="molecule type" value="Genomic_DNA"/>
</dbReference>
<gene>
    <name evidence="14" type="ORF">CSSPTR1EN2_LOCUS3936</name>
</gene>
<keyword evidence="5" id="KW-0864">Zinc transport</keyword>
<dbReference type="InterPro" id="IPR058533">
    <property type="entry name" value="Cation_efflux_TM"/>
</dbReference>
<evidence type="ECO:0000256" key="10">
    <source>
        <dbReference type="SAM" id="Phobius"/>
    </source>
</evidence>
<evidence type="ECO:0000313" key="14">
    <source>
        <dbReference type="EMBL" id="CAK9197361.1"/>
    </source>
</evidence>
<keyword evidence="8 10" id="KW-0472">Membrane</keyword>
<feature type="chain" id="PRO_5045194581" evidence="11">
    <location>
        <begin position="17"/>
        <end position="450"/>
    </location>
</feature>
<dbReference type="Proteomes" id="UP001497512">
    <property type="component" value="Chromosome 11"/>
</dbReference>
<dbReference type="InterPro" id="IPR050681">
    <property type="entry name" value="CDF/SLC30A"/>
</dbReference>
<dbReference type="NCBIfam" id="TIGR01297">
    <property type="entry name" value="CDF"/>
    <property type="match status" value="1"/>
</dbReference>
<evidence type="ECO:0000256" key="5">
    <source>
        <dbReference type="ARBA" id="ARBA00022906"/>
    </source>
</evidence>
<accession>A0ABP0TIH1</accession>
<evidence type="ECO:0000256" key="11">
    <source>
        <dbReference type="SAM" id="SignalP"/>
    </source>
</evidence>
<dbReference type="SUPFAM" id="SSF160240">
    <property type="entry name" value="Cation efflux protein cytoplasmic domain-like"/>
    <property type="match status" value="1"/>
</dbReference>
<name>A0ABP0TIH1_9BRYO</name>
<evidence type="ECO:0000256" key="7">
    <source>
        <dbReference type="ARBA" id="ARBA00023065"/>
    </source>
</evidence>
<evidence type="ECO:0000256" key="3">
    <source>
        <dbReference type="ARBA" id="ARBA00022448"/>
    </source>
</evidence>
<evidence type="ECO:0000256" key="2">
    <source>
        <dbReference type="ARBA" id="ARBA00008873"/>
    </source>
</evidence>
<dbReference type="Pfam" id="PF01545">
    <property type="entry name" value="Cation_efflux"/>
    <property type="match status" value="1"/>
</dbReference>
<dbReference type="InterPro" id="IPR002524">
    <property type="entry name" value="Cation_efflux"/>
</dbReference>
<feature type="transmembrane region" description="Helical" evidence="10">
    <location>
        <begin position="86"/>
        <end position="108"/>
    </location>
</feature>
<keyword evidence="6 10" id="KW-1133">Transmembrane helix</keyword>
<evidence type="ECO:0000256" key="4">
    <source>
        <dbReference type="ARBA" id="ARBA00022692"/>
    </source>
</evidence>
<dbReference type="InterPro" id="IPR027469">
    <property type="entry name" value="Cation_efflux_TMD_sf"/>
</dbReference>
<comment type="similarity">
    <text evidence="2">Belongs to the cation diffusion facilitator (CDF) transporter (TC 2.A.4) family. SLC30A subfamily.</text>
</comment>
<protein>
    <submittedName>
        <fullName evidence="14">Uncharacterized protein</fullName>
    </submittedName>
</protein>